<organism evidence="4 5">
    <name type="scientific">Pseudomonas frederiksbergensis</name>
    <dbReference type="NCBI Taxonomy" id="104087"/>
    <lineage>
        <taxon>Bacteria</taxon>
        <taxon>Pseudomonadati</taxon>
        <taxon>Pseudomonadota</taxon>
        <taxon>Gammaproteobacteria</taxon>
        <taxon>Pseudomonadales</taxon>
        <taxon>Pseudomonadaceae</taxon>
        <taxon>Pseudomonas</taxon>
    </lineage>
</organism>
<evidence type="ECO:0000313" key="4">
    <source>
        <dbReference type="EMBL" id="RON55851.1"/>
    </source>
</evidence>
<dbReference type="InterPro" id="IPR013785">
    <property type="entry name" value="Aldolase_TIM"/>
</dbReference>
<dbReference type="RefSeq" id="WP_123404487.1">
    <property type="nucleotide sequence ID" value="NZ_MOBP01000005.1"/>
</dbReference>
<dbReference type="AlphaFoldDB" id="A0A423KN77"/>
<dbReference type="OrthoDB" id="9803573at2"/>
<dbReference type="PROSITE" id="PS50991">
    <property type="entry name" value="PYR_CT"/>
    <property type="match status" value="1"/>
</dbReference>
<evidence type="ECO:0000256" key="2">
    <source>
        <dbReference type="ARBA" id="ARBA00048263"/>
    </source>
</evidence>
<dbReference type="GO" id="GO:0046912">
    <property type="term" value="F:acyltransferase activity, acyl groups converted into alkyl on transfer"/>
    <property type="evidence" value="ECO:0007669"/>
    <property type="project" value="InterPro"/>
</dbReference>
<protein>
    <submittedName>
        <fullName evidence="4">Nucleoid-structuring protein H-NS</fullName>
    </submittedName>
</protein>
<dbReference type="Proteomes" id="UP000283627">
    <property type="component" value="Unassembled WGS sequence"/>
</dbReference>
<dbReference type="SUPFAM" id="SSF51569">
    <property type="entry name" value="Aldolase"/>
    <property type="match status" value="1"/>
</dbReference>
<feature type="domain" description="Pyruvate carboxyltransferase" evidence="3">
    <location>
        <begin position="4"/>
        <end position="255"/>
    </location>
</feature>
<comment type="catalytic activity">
    <reaction evidence="2">
        <text>pyruvate + acetyl-CoA + H2O = (3R)-citramalate + CoA + H(+)</text>
        <dbReference type="Rhea" id="RHEA:19045"/>
        <dbReference type="ChEBI" id="CHEBI:15361"/>
        <dbReference type="ChEBI" id="CHEBI:15377"/>
        <dbReference type="ChEBI" id="CHEBI:15378"/>
        <dbReference type="ChEBI" id="CHEBI:30934"/>
        <dbReference type="ChEBI" id="CHEBI:57287"/>
        <dbReference type="ChEBI" id="CHEBI:57288"/>
        <dbReference type="EC" id="2.3.3.21"/>
    </reaction>
</comment>
<gene>
    <name evidence="4" type="ORF">BK665_07775</name>
</gene>
<dbReference type="PANTHER" id="PTHR43538:SF1">
    <property type="entry name" value="(R)-CITRAMALATE SYNTHASE"/>
    <property type="match status" value="1"/>
</dbReference>
<dbReference type="GO" id="GO:0043714">
    <property type="term" value="F:(R)-citramalate synthase activity"/>
    <property type="evidence" value="ECO:0007669"/>
    <property type="project" value="UniProtKB-EC"/>
</dbReference>
<proteinExistence type="predicted"/>
<dbReference type="Pfam" id="PF00682">
    <property type="entry name" value="HMGL-like"/>
    <property type="match status" value="1"/>
</dbReference>
<accession>A0A423KN77</accession>
<evidence type="ECO:0000259" key="3">
    <source>
        <dbReference type="PROSITE" id="PS50991"/>
    </source>
</evidence>
<comment type="pathway">
    <text evidence="1">Amino-acid biosynthesis.</text>
</comment>
<reference evidence="4 5" key="1">
    <citation type="submission" date="2016-10" db="EMBL/GenBank/DDBJ databases">
        <title>Comparative genome analysis of multiple Pseudomonas spp. focuses on biocontrol and plant growth promoting traits.</title>
        <authorList>
            <person name="Tao X.-Y."/>
            <person name="Taylor C.G."/>
        </authorList>
    </citation>
    <scope>NUCLEOTIDE SEQUENCE [LARGE SCALE GENOMIC DNA]</scope>
    <source>
        <strain evidence="4 5">39A2</strain>
    </source>
</reference>
<name>A0A423KN77_9PSED</name>
<dbReference type="GO" id="GO:0019752">
    <property type="term" value="P:carboxylic acid metabolic process"/>
    <property type="evidence" value="ECO:0007669"/>
    <property type="project" value="InterPro"/>
</dbReference>
<dbReference type="InterPro" id="IPR005675">
    <property type="entry name" value="Citramal_synthase"/>
</dbReference>
<evidence type="ECO:0000313" key="5">
    <source>
        <dbReference type="Proteomes" id="UP000283627"/>
    </source>
</evidence>
<sequence>MSKVKIVDVTLRDGGYRNNFEFTTDYAVNAVGHLGDVGVSYAEIGYCNGSFVRKKEHGLSSSVNPEYIDSLRRAAHGQLGLCVMVHPRNVGNEDFEMLAEHGVGMIRVCLRADQLEQGLATIKLAKSFNFQVSANVTHITTQTPGAVTDIALQAEGAGADIIVFADSNGNMIPDDVERLISRISRRVHAPLGFHAHNNLSLALTNSIAAVDAGAEYIDTSICGMGKGAGNLHLGMFIAYLERIGSANGYDLVKALQLSEYTAQSVPLSSMPAPLMDVMLGAYNLPFDVSQRLEETMSRLQISSTFQALRAMHEQDLFQRHAVRPTVISRASFPTHLAAEGKM</sequence>
<dbReference type="InterPro" id="IPR000891">
    <property type="entry name" value="PYR_CT"/>
</dbReference>
<evidence type="ECO:0000256" key="1">
    <source>
        <dbReference type="ARBA" id="ARBA00029440"/>
    </source>
</evidence>
<dbReference type="PANTHER" id="PTHR43538">
    <property type="entry name" value="ALPHA-IPM SYNTHASE/HOMOCITRATE SYNTHASE"/>
    <property type="match status" value="1"/>
</dbReference>
<comment type="caution">
    <text evidence="4">The sequence shown here is derived from an EMBL/GenBank/DDBJ whole genome shotgun (WGS) entry which is preliminary data.</text>
</comment>
<dbReference type="Gene3D" id="3.20.20.70">
    <property type="entry name" value="Aldolase class I"/>
    <property type="match status" value="1"/>
</dbReference>
<dbReference type="EMBL" id="MOBP01000005">
    <property type="protein sequence ID" value="RON55851.1"/>
    <property type="molecule type" value="Genomic_DNA"/>
</dbReference>